<evidence type="ECO:0000313" key="3">
    <source>
        <dbReference type="Proteomes" id="UP000241247"/>
    </source>
</evidence>
<name>A0A2T5BBT4_MYCDI</name>
<feature type="chain" id="PRO_5015500984" description="Nickel/cobalt transporter regulator" evidence="1">
    <location>
        <begin position="30"/>
        <end position="226"/>
    </location>
</feature>
<gene>
    <name evidence="2" type="ORF">C7449_103435</name>
</gene>
<dbReference type="Proteomes" id="UP000241247">
    <property type="component" value="Unassembled WGS sequence"/>
</dbReference>
<accession>A0A2T5BBT4</accession>
<organism evidence="2 3">
    <name type="scientific">Mycoplana dimorpha</name>
    <dbReference type="NCBI Taxonomy" id="28320"/>
    <lineage>
        <taxon>Bacteria</taxon>
        <taxon>Pseudomonadati</taxon>
        <taxon>Pseudomonadota</taxon>
        <taxon>Alphaproteobacteria</taxon>
        <taxon>Hyphomicrobiales</taxon>
        <taxon>Rhizobiaceae</taxon>
        <taxon>Mycoplana</taxon>
    </lineage>
</organism>
<evidence type="ECO:0000313" key="2">
    <source>
        <dbReference type="EMBL" id="PTM96416.1"/>
    </source>
</evidence>
<sequence length="226" mass="24714">MNLFTKACMTAIALAAMTLPLFQAAPSEARDNNRHRHHHRASNSEFFGGAMRDDRHFNSRHMARRDGRFDRGFGSIDRGFGSIDRGFGSIDRGVGTVDRGFVTVDRGFGSVGRRWQDRGWGRFGGSQLDRPAPYYTGSARPYYAGQYRLYNNSDVAGNFYGGAISGYQDPGNGNYFYTNGYGSGDMGDGGGYPTPASSNRAKLIVVTPETETASCAWEAGVCVIRP</sequence>
<protein>
    <recommendedName>
        <fullName evidence="4">Nickel/cobalt transporter regulator</fullName>
    </recommendedName>
</protein>
<dbReference type="RefSeq" id="WP_108002466.1">
    <property type="nucleotide sequence ID" value="NZ_JBHEEX010000002.1"/>
</dbReference>
<dbReference type="OrthoDB" id="8417870at2"/>
<feature type="signal peptide" evidence="1">
    <location>
        <begin position="1"/>
        <end position="29"/>
    </location>
</feature>
<proteinExistence type="predicted"/>
<dbReference type="AlphaFoldDB" id="A0A2T5BBT4"/>
<dbReference type="EMBL" id="PZZZ01000003">
    <property type="protein sequence ID" value="PTM96416.1"/>
    <property type="molecule type" value="Genomic_DNA"/>
</dbReference>
<keyword evidence="3" id="KW-1185">Reference proteome</keyword>
<comment type="caution">
    <text evidence="2">The sequence shown here is derived from an EMBL/GenBank/DDBJ whole genome shotgun (WGS) entry which is preliminary data.</text>
</comment>
<evidence type="ECO:0008006" key="4">
    <source>
        <dbReference type="Google" id="ProtNLM"/>
    </source>
</evidence>
<reference evidence="2 3" key="1">
    <citation type="submission" date="2018-04" db="EMBL/GenBank/DDBJ databases">
        <title>Genomic Encyclopedia of Type Strains, Phase IV (KMG-IV): sequencing the most valuable type-strain genomes for metagenomic binning, comparative biology and taxonomic classification.</title>
        <authorList>
            <person name="Goeker M."/>
        </authorList>
    </citation>
    <scope>NUCLEOTIDE SEQUENCE [LARGE SCALE GENOMIC DNA]</scope>
    <source>
        <strain evidence="2 3">DSM 7138</strain>
    </source>
</reference>
<keyword evidence="1" id="KW-0732">Signal</keyword>
<evidence type="ECO:0000256" key="1">
    <source>
        <dbReference type="SAM" id="SignalP"/>
    </source>
</evidence>